<dbReference type="Pfam" id="PF12728">
    <property type="entry name" value="HTH_17"/>
    <property type="match status" value="1"/>
</dbReference>
<dbReference type="InterPro" id="IPR041657">
    <property type="entry name" value="HTH_17"/>
</dbReference>
<organism evidence="2 3">
    <name type="scientific">Mycolicibacterium lutetiense</name>
    <dbReference type="NCBI Taxonomy" id="1641992"/>
    <lineage>
        <taxon>Bacteria</taxon>
        <taxon>Bacillati</taxon>
        <taxon>Actinomycetota</taxon>
        <taxon>Actinomycetes</taxon>
        <taxon>Mycobacteriales</taxon>
        <taxon>Mycobacteriaceae</taxon>
        <taxon>Mycolicibacterium</taxon>
    </lineage>
</organism>
<dbReference type="Gene3D" id="1.10.1660.10">
    <property type="match status" value="1"/>
</dbReference>
<reference evidence="2 3" key="1">
    <citation type="submission" date="2021-03" db="EMBL/GenBank/DDBJ databases">
        <title>Sequencing the genomes of 1000 actinobacteria strains.</title>
        <authorList>
            <person name="Klenk H.-P."/>
        </authorList>
    </citation>
    <scope>NUCLEOTIDE SEQUENCE [LARGE SCALE GENOMIC DNA]</scope>
    <source>
        <strain evidence="2 3">DSM 46713</strain>
    </source>
</reference>
<gene>
    <name evidence="2" type="ORF">JOF57_001791</name>
</gene>
<sequence>MTATLQRSIVVEQQAVEQAKEAERRIEHSDALAVLPVSGKPIKLPRELADLLGQIISTVSAGGTVTVGMLPAELTTTEAAGQLGVSRTTLMKMIRRGDIEAHRVGSHARLHAEDVQKFRERRRAQQLAALSALRDLDEEMGLDT</sequence>
<keyword evidence="3" id="KW-1185">Reference proteome</keyword>
<dbReference type="SUPFAM" id="SSF46955">
    <property type="entry name" value="Putative DNA-binding domain"/>
    <property type="match status" value="1"/>
</dbReference>
<dbReference type="NCBIfam" id="TIGR01764">
    <property type="entry name" value="excise"/>
    <property type="match status" value="1"/>
</dbReference>
<proteinExistence type="predicted"/>
<accession>A0ABS4ZRS4</accession>
<evidence type="ECO:0000259" key="1">
    <source>
        <dbReference type="Pfam" id="PF12728"/>
    </source>
</evidence>
<dbReference type="RefSeq" id="WP_019349036.1">
    <property type="nucleotide sequence ID" value="NZ_JAGIOP010000001.1"/>
</dbReference>
<evidence type="ECO:0000313" key="3">
    <source>
        <dbReference type="Proteomes" id="UP000694460"/>
    </source>
</evidence>
<dbReference type="InterPro" id="IPR009061">
    <property type="entry name" value="DNA-bd_dom_put_sf"/>
</dbReference>
<feature type="domain" description="Helix-turn-helix" evidence="1">
    <location>
        <begin position="74"/>
        <end position="123"/>
    </location>
</feature>
<dbReference type="EMBL" id="JAGIOP010000001">
    <property type="protein sequence ID" value="MBP2451906.1"/>
    <property type="molecule type" value="Genomic_DNA"/>
</dbReference>
<dbReference type="Proteomes" id="UP000694460">
    <property type="component" value="Unassembled WGS sequence"/>
</dbReference>
<dbReference type="InterPro" id="IPR010093">
    <property type="entry name" value="SinI_DNA-bd"/>
</dbReference>
<evidence type="ECO:0000313" key="2">
    <source>
        <dbReference type="EMBL" id="MBP2451906.1"/>
    </source>
</evidence>
<comment type="caution">
    <text evidence="2">The sequence shown here is derived from an EMBL/GenBank/DDBJ whole genome shotgun (WGS) entry which is preliminary data.</text>
</comment>
<protein>
    <submittedName>
        <fullName evidence="2">Excisionase family DNA binding protein</fullName>
    </submittedName>
</protein>
<name>A0ABS4ZRS4_9MYCO</name>